<feature type="region of interest" description="Disordered" evidence="3">
    <location>
        <begin position="25"/>
        <end position="66"/>
    </location>
</feature>
<feature type="compositionally biased region" description="Pro residues" evidence="3">
    <location>
        <begin position="1324"/>
        <end position="1340"/>
    </location>
</feature>
<feature type="compositionally biased region" description="Basic and acidic residues" evidence="3">
    <location>
        <begin position="960"/>
        <end position="972"/>
    </location>
</feature>
<dbReference type="OMA" id="TCARYIN"/>
<dbReference type="PANTHER" id="PTHR45838:SF4">
    <property type="entry name" value="HISTONE-LYSINE N-METHYLTRANSFERASE TRITHORAX"/>
    <property type="match status" value="1"/>
</dbReference>
<feature type="compositionally biased region" description="Low complexity" evidence="3">
    <location>
        <begin position="939"/>
        <end position="952"/>
    </location>
</feature>
<feature type="compositionally biased region" description="Polar residues" evidence="3">
    <location>
        <begin position="1096"/>
        <end position="1105"/>
    </location>
</feature>
<feature type="compositionally biased region" description="Low complexity" evidence="3">
    <location>
        <begin position="1434"/>
        <end position="1443"/>
    </location>
</feature>
<feature type="region of interest" description="Disordered" evidence="3">
    <location>
        <begin position="1287"/>
        <end position="1713"/>
    </location>
</feature>
<feature type="compositionally biased region" description="Pro residues" evidence="3">
    <location>
        <begin position="839"/>
        <end position="851"/>
    </location>
</feature>
<dbReference type="VEuPathDB" id="CryptoDB:Vbra_7057"/>
<organism evidence="5 6">
    <name type="scientific">Vitrella brassicaformis (strain CCMP3155)</name>
    <dbReference type="NCBI Taxonomy" id="1169540"/>
    <lineage>
        <taxon>Eukaryota</taxon>
        <taxon>Sar</taxon>
        <taxon>Alveolata</taxon>
        <taxon>Colpodellida</taxon>
        <taxon>Vitrellaceae</taxon>
        <taxon>Vitrella</taxon>
    </lineage>
</organism>
<evidence type="ECO:0000256" key="2">
    <source>
        <dbReference type="ARBA" id="ARBA00023163"/>
    </source>
</evidence>
<feature type="compositionally biased region" description="Basic residues" evidence="3">
    <location>
        <begin position="1457"/>
        <end position="1467"/>
    </location>
</feature>
<feature type="compositionally biased region" description="Low complexity" evidence="3">
    <location>
        <begin position="655"/>
        <end position="666"/>
    </location>
</feature>
<dbReference type="Proteomes" id="UP000041254">
    <property type="component" value="Unassembled WGS sequence"/>
</dbReference>
<keyword evidence="1" id="KW-0805">Transcription regulation</keyword>
<dbReference type="InterPro" id="IPR046341">
    <property type="entry name" value="SET_dom_sf"/>
</dbReference>
<dbReference type="Gene3D" id="2.170.270.10">
    <property type="entry name" value="SET domain"/>
    <property type="match status" value="1"/>
</dbReference>
<keyword evidence="6" id="KW-1185">Reference proteome</keyword>
<feature type="compositionally biased region" description="Low complexity" evidence="3">
    <location>
        <begin position="1352"/>
        <end position="1363"/>
    </location>
</feature>
<feature type="compositionally biased region" description="Basic and acidic residues" evidence="3">
    <location>
        <begin position="639"/>
        <end position="654"/>
    </location>
</feature>
<dbReference type="OrthoDB" id="308383at2759"/>
<dbReference type="GO" id="GO:0035097">
    <property type="term" value="C:histone methyltransferase complex"/>
    <property type="evidence" value="ECO:0007669"/>
    <property type="project" value="TreeGrafter"/>
</dbReference>
<accession>A0A0G4EC73</accession>
<feature type="compositionally biased region" description="Basic and acidic residues" evidence="3">
    <location>
        <begin position="1160"/>
        <end position="1171"/>
    </location>
</feature>
<feature type="compositionally biased region" description="Low complexity" evidence="3">
    <location>
        <begin position="773"/>
        <end position="782"/>
    </location>
</feature>
<feature type="compositionally biased region" description="Basic and acidic residues" evidence="3">
    <location>
        <begin position="1527"/>
        <end position="1546"/>
    </location>
</feature>
<reference evidence="5 6" key="1">
    <citation type="submission" date="2014-11" db="EMBL/GenBank/DDBJ databases">
        <authorList>
            <person name="Zhu J."/>
            <person name="Qi W."/>
            <person name="Song R."/>
        </authorList>
    </citation>
    <scope>NUCLEOTIDE SEQUENCE [LARGE SCALE GENOMIC DNA]</scope>
</reference>
<evidence type="ECO:0000256" key="3">
    <source>
        <dbReference type="SAM" id="MobiDB-lite"/>
    </source>
</evidence>
<evidence type="ECO:0000259" key="4">
    <source>
        <dbReference type="PROSITE" id="PS50280"/>
    </source>
</evidence>
<feature type="compositionally biased region" description="Basic and acidic residues" evidence="3">
    <location>
        <begin position="1567"/>
        <end position="1581"/>
    </location>
</feature>
<feature type="region of interest" description="Disordered" evidence="3">
    <location>
        <begin position="618"/>
        <end position="1063"/>
    </location>
</feature>
<feature type="compositionally biased region" description="Low complexity" evidence="3">
    <location>
        <begin position="1150"/>
        <end position="1159"/>
    </location>
</feature>
<name>A0A0G4EC73_VITBC</name>
<feature type="compositionally biased region" description="Basic and acidic residues" evidence="3">
    <location>
        <begin position="908"/>
        <end position="938"/>
    </location>
</feature>
<feature type="compositionally biased region" description="Basic and acidic residues" evidence="3">
    <location>
        <begin position="722"/>
        <end position="772"/>
    </location>
</feature>
<dbReference type="PANTHER" id="PTHR45838">
    <property type="entry name" value="HISTONE-LYSINE-N-METHYLTRANSFERASE 2 KMT2 FAMILY MEMBER"/>
    <property type="match status" value="1"/>
</dbReference>
<dbReference type="Pfam" id="PF00856">
    <property type="entry name" value="SET"/>
    <property type="match status" value="1"/>
</dbReference>
<feature type="compositionally biased region" description="Low complexity" evidence="3">
    <location>
        <begin position="1645"/>
        <end position="1674"/>
    </location>
</feature>
<feature type="compositionally biased region" description="Low complexity" evidence="3">
    <location>
        <begin position="1205"/>
        <end position="1214"/>
    </location>
</feature>
<dbReference type="SMART" id="SM00317">
    <property type="entry name" value="SET"/>
    <property type="match status" value="1"/>
</dbReference>
<feature type="compositionally biased region" description="Basic and acidic residues" evidence="3">
    <location>
        <begin position="786"/>
        <end position="802"/>
    </location>
</feature>
<dbReference type="STRING" id="1169540.A0A0G4EC73"/>
<dbReference type="GO" id="GO:0045893">
    <property type="term" value="P:positive regulation of DNA-templated transcription"/>
    <property type="evidence" value="ECO:0007669"/>
    <property type="project" value="TreeGrafter"/>
</dbReference>
<evidence type="ECO:0000313" key="6">
    <source>
        <dbReference type="Proteomes" id="UP000041254"/>
    </source>
</evidence>
<protein>
    <recommendedName>
        <fullName evidence="4">SET domain-containing protein</fullName>
    </recommendedName>
</protein>
<evidence type="ECO:0000256" key="1">
    <source>
        <dbReference type="ARBA" id="ARBA00023015"/>
    </source>
</evidence>
<feature type="compositionally biased region" description="Basic and acidic residues" evidence="3">
    <location>
        <begin position="1193"/>
        <end position="1204"/>
    </location>
</feature>
<feature type="compositionally biased region" description="Low complexity" evidence="3">
    <location>
        <begin position="1115"/>
        <end position="1136"/>
    </location>
</feature>
<sequence length="2202" mass="238267">MDPPPKSFSNAVAAAAAAAAAVVNGDAPRDGVGGSVQVKEESHQSPPVPPALPSATQLPLGSRGTADLYQDRDWSERRVQECRRIKRELYPDPKIRLPPPKPPRKDFYVCREADPMAHTLNSPRVLTDVNPLELTCEALLDTHLAQNPQSDLVRFAKARKQELPQTRPCAEFPEGCRKFLLGPVEVGCGKKETRTLMMPMQVEWPAECAPEREVSLANRSTTWCHDEWPAPFADATLSLCLVNVYYCLTETQLLRELLYHFLEVRDKNIRLKRQFPDDSLREEANKFLGITSLTLMEPQDSPYYTRLTDPRGPRMRLETNVALLTFRKEKRCGRFFSHMHGRKLELYRFRITPHPDPFQLLAPARLVMAKLEADRKFGDKQEREECQARDCMMSAPGLPAERIPVWRCEERKADALVGLLPTITDRQQVKDILGLYVRRRMTYELRITNFKLTYHQWLKMGICIAEDSSTVDRIINTDLFHTVQRGVGRATIVAIATMHIWDPTHHTRSLQDVPFVFFQPTPDDITRLDLPQDSCAAAASSGADQLVNGVTNDEGFKVPDIPQEAISATANAASADSAYITRCDEPSSDEDLGLPWSRRPAQRELSVDARRSIEYLSQPGSIRPPMDEPAVVWPPPKKRVPEEKAKEESKKEEPAAPALAVLAAVKPKPKTTAVPQIKKKPAKQATAGAGAAAGGAGGASVRQGKRGEAEAKKAVKAGLGVSKDKEKRAREVEAAKRREQQRKDQEAAKDKERDNRRKKLAEAKAKEEERAKPAAPAAVQSKAKPKAAEKPRGKAAAKEEARPPAAKEPPAEEKAAKPKKRLKRPRDQEAEEEDKDTTPAPPPPLPGPAPAPAAVLEPAQPKDDAVPAPPPPDVDKRKAQPAGPAADVEGTPAEKQPVADLEGFPPVKQEETQREPDIPEPPKKKTKVEAKAAAKAEEQPAAAAAAATVSAPSRPPQRKAAREAGDKAREQLAESAAPIDEETEERVVPQKAEAAASKAKEGGEDSSPEVTLDKLSKGKKRRRVAGKGSPGKDNKGPQVQPTKREQEMPPLQGPTDQVPLLQVGPPAVRWPAFLGDDPVASTVLTKKRKGAAVGKKQSTPSSSQPAEHPGNASPAQVEAEAGQPVAAATAAAAPIAAEEREGGVPSPTKAVEPVAAEVVPAERQEDIEMERQQPIVDESGASKKPAAVPMDTETLRDQVVEAERPAAAAAATVPKPEDAQVEPPQSPEEPDKAASEEEEKAPPALAAAPPATQPAPPPRLAAAAAAAAAAAQPQVPVQYPQVVHGLSALFPPSMPPCLQPSIQSQPDVPDRSRSTPMPHRRPEGPPAPPRAASEPPPPPQQQHLEEPADVLPAAASVSSGRSSRAGRRPAVRAAARAIHEPPPAALESEVPAPRRSKRHQQEHAAVSDEPEGEPEGEPAAAAAAAAAGAGGPPGDDAGTPGAGDQDKDDDGGVPSPSKRRSVARPKRGLTMSKIRDLAQAATQKAKKAAAPAAAAAHEADEGSEEEDLVSRRKSKGKTPRAGSDGGDMSRHEPPTDEAMQQHDRRQPPFRRGYSLRSLGSVGTGVGKRSDHEADHQQHDDHQEEEAKEEEDHQEDERLAKRRRTTRGKQPSDEPQGGAAHRKRDEHDDDDPDNGPAAGGGHGRSTRAATRAQAKAQGGKKAAAAASRGAASASKRQPAEADAAEEEVNDIHLHQPGMVIEPPPPPLPQPPRQVHASLPLCLSSSASAMLPTADTRGEGTGRSVPWPLSAEEEQWKLPAAVGRVSGPAAADRVVNQEPLMMDDFTSSEQGKAPPTHHTALMPPCKPAAAAKGDNGESFDPPPLSEDADGYEKRVLREGDMELFNEAYGGSPPTCARYINPFFWRQYREYRQIKDSQGGGVGASEVAASKATEGGGKKRKRSQHHQRSKGSTSGALPDKEPFRKWSAEKVTWMGLGHPVPDRSGTVISGHLPFDPSFGLARREGRVDLSLLERLPLELLQDGTYLNAEGRAWEKESEVLARLREADKNKSREQRKMHRGVDKALQLQGAGKLGYNALNSTAKRTRLGQSKIAGLGLFALDFIKRDEMVIEYTGELIPAELENLRERSYRSRLGKTSTYMFANGDFTIDATLEGNLARFINHSCDPNCYSHPIPGSSQGMSRQQRGGSRGRGGPTKDASRRVAIYAKRDIQPGEELCYDYKLSLPENDNEQERCLCGSNKCRQFF</sequence>
<feature type="region of interest" description="Disordered" evidence="3">
    <location>
        <begin position="1085"/>
        <end position="1274"/>
    </location>
</feature>
<feature type="compositionally biased region" description="Low complexity" evidence="3">
    <location>
        <begin position="1478"/>
        <end position="1496"/>
    </location>
</feature>
<keyword evidence="2" id="KW-0804">Transcription</keyword>
<gene>
    <name evidence="5" type="ORF">Vbra_7057</name>
</gene>
<proteinExistence type="predicted"/>
<feature type="region of interest" description="Disordered" evidence="3">
    <location>
        <begin position="1785"/>
        <end position="1826"/>
    </location>
</feature>
<feature type="compositionally biased region" description="Pro residues" evidence="3">
    <location>
        <begin position="1700"/>
        <end position="1710"/>
    </location>
</feature>
<dbReference type="SUPFAM" id="SSF82199">
    <property type="entry name" value="SET domain"/>
    <property type="match status" value="1"/>
</dbReference>
<feature type="domain" description="SET" evidence="4">
    <location>
        <begin position="2040"/>
        <end position="2178"/>
    </location>
</feature>
<dbReference type="EMBL" id="CDMY01000153">
    <property type="protein sequence ID" value="CEL93299.1"/>
    <property type="molecule type" value="Genomic_DNA"/>
</dbReference>
<dbReference type="PROSITE" id="PS50280">
    <property type="entry name" value="SET"/>
    <property type="match status" value="1"/>
</dbReference>
<feature type="compositionally biased region" description="Basic residues" evidence="3">
    <location>
        <begin position="1895"/>
        <end position="1906"/>
    </location>
</feature>
<feature type="compositionally biased region" description="Low complexity" evidence="3">
    <location>
        <begin position="2132"/>
        <end position="2143"/>
    </location>
</feature>
<dbReference type="GO" id="GO:0042800">
    <property type="term" value="F:histone H3K4 methyltransferase activity"/>
    <property type="evidence" value="ECO:0007669"/>
    <property type="project" value="TreeGrafter"/>
</dbReference>
<feature type="region of interest" description="Disordered" evidence="3">
    <location>
        <begin position="1873"/>
        <end position="1918"/>
    </location>
</feature>
<feature type="compositionally biased region" description="Low complexity" evidence="3">
    <location>
        <begin position="1260"/>
        <end position="1273"/>
    </location>
</feature>
<dbReference type="InterPro" id="IPR001214">
    <property type="entry name" value="SET_dom"/>
</dbReference>
<feature type="compositionally biased region" description="Acidic residues" evidence="3">
    <location>
        <begin position="1582"/>
        <end position="1593"/>
    </location>
</feature>
<evidence type="ECO:0000313" key="5">
    <source>
        <dbReference type="EMBL" id="CEL93299.1"/>
    </source>
</evidence>
<feature type="compositionally biased region" description="Low complexity" evidence="3">
    <location>
        <begin position="1417"/>
        <end position="1427"/>
    </location>
</feature>
<feature type="region of interest" description="Disordered" evidence="3">
    <location>
        <begin position="2128"/>
        <end position="2158"/>
    </location>
</feature>
<dbReference type="InParanoid" id="A0A0G4EC73"/>